<evidence type="ECO:0000313" key="3">
    <source>
        <dbReference type="Proteomes" id="UP000290288"/>
    </source>
</evidence>
<comment type="caution">
    <text evidence="2">The sequence shown here is derived from an EMBL/GenBank/DDBJ whole genome shotgun (WGS) entry which is preliminary data.</text>
</comment>
<evidence type="ECO:0000313" key="2">
    <source>
        <dbReference type="EMBL" id="RXW13304.1"/>
    </source>
</evidence>
<keyword evidence="3" id="KW-1185">Reference proteome</keyword>
<feature type="transmembrane region" description="Helical" evidence="1">
    <location>
        <begin position="220"/>
        <end position="246"/>
    </location>
</feature>
<sequence length="275" mass="30869">MASKFDYNKAGDVYARTFYSGSTISLVSLMPLLSTHQGVQLFMCIYGLVVFLESPKPLRQERTLYIAISWVIFVLSTLPAALDALFAFRMLYESKTGQEAFAIVGVLESEWPRILSLSSVSVTTFVGDGLLLYRAYVIWKDKWWLIILPTLAYLGSVAMGIRVLLPQSVPTIRVTASVWTFLTVSMNIMVTSLISFRLIQMRRSLARLMPTRNLSEYNYSGVLSILTDSALPLTVFGLGYAISLVVDAGLTNESTKRWQIVNIVFATLYYSFTVR</sequence>
<evidence type="ECO:0000256" key="1">
    <source>
        <dbReference type="SAM" id="Phobius"/>
    </source>
</evidence>
<keyword evidence="1" id="KW-0812">Transmembrane</keyword>
<keyword evidence="1" id="KW-1133">Transmembrane helix</keyword>
<accession>A0A4Q2D4N3</accession>
<feature type="transmembrane region" description="Helical" evidence="1">
    <location>
        <begin position="143"/>
        <end position="165"/>
    </location>
</feature>
<feature type="transmembrane region" description="Helical" evidence="1">
    <location>
        <begin position="64"/>
        <end position="91"/>
    </location>
</feature>
<proteinExistence type="predicted"/>
<dbReference type="OrthoDB" id="3351617at2759"/>
<keyword evidence="1" id="KW-0472">Membrane</keyword>
<feature type="transmembrane region" description="Helical" evidence="1">
    <location>
        <begin position="258"/>
        <end position="274"/>
    </location>
</feature>
<organism evidence="2 3">
    <name type="scientific">Candolleomyces aberdarensis</name>
    <dbReference type="NCBI Taxonomy" id="2316362"/>
    <lineage>
        <taxon>Eukaryota</taxon>
        <taxon>Fungi</taxon>
        <taxon>Dikarya</taxon>
        <taxon>Basidiomycota</taxon>
        <taxon>Agaricomycotina</taxon>
        <taxon>Agaricomycetes</taxon>
        <taxon>Agaricomycetidae</taxon>
        <taxon>Agaricales</taxon>
        <taxon>Agaricineae</taxon>
        <taxon>Psathyrellaceae</taxon>
        <taxon>Candolleomyces</taxon>
    </lineage>
</organism>
<feature type="transmembrane region" description="Helical" evidence="1">
    <location>
        <begin position="177"/>
        <end position="199"/>
    </location>
</feature>
<dbReference type="AlphaFoldDB" id="A0A4Q2D4N3"/>
<name>A0A4Q2D4N3_9AGAR</name>
<protein>
    <submittedName>
        <fullName evidence="2">Uncharacterized protein</fullName>
    </submittedName>
</protein>
<dbReference type="EMBL" id="SDEE01000956">
    <property type="protein sequence ID" value="RXW13304.1"/>
    <property type="molecule type" value="Genomic_DNA"/>
</dbReference>
<reference evidence="2 3" key="1">
    <citation type="submission" date="2019-01" db="EMBL/GenBank/DDBJ databases">
        <title>Draft genome sequence of Psathyrella aberdarensis IHI B618.</title>
        <authorList>
            <person name="Buettner E."/>
            <person name="Kellner H."/>
        </authorList>
    </citation>
    <scope>NUCLEOTIDE SEQUENCE [LARGE SCALE GENOMIC DNA]</scope>
    <source>
        <strain evidence="2 3">IHI B618</strain>
    </source>
</reference>
<dbReference type="Proteomes" id="UP000290288">
    <property type="component" value="Unassembled WGS sequence"/>
</dbReference>
<gene>
    <name evidence="2" type="ORF">EST38_g12547</name>
</gene>